<dbReference type="PANTHER" id="PTHR10544">
    <property type="entry name" value="60S RIBOSOMAL PROTEIN L28"/>
    <property type="match status" value="1"/>
</dbReference>
<dbReference type="GO" id="GO:0005840">
    <property type="term" value="C:ribosome"/>
    <property type="evidence" value="ECO:0007669"/>
    <property type="project" value="UniProtKB-KW"/>
</dbReference>
<organism evidence="7 8">
    <name type="scientific">Lepeophtheirus salmonis</name>
    <name type="common">Salmon louse</name>
    <name type="synonym">Caligus salmonis</name>
    <dbReference type="NCBI Taxonomy" id="72036"/>
    <lineage>
        <taxon>Eukaryota</taxon>
        <taxon>Metazoa</taxon>
        <taxon>Ecdysozoa</taxon>
        <taxon>Arthropoda</taxon>
        <taxon>Crustacea</taxon>
        <taxon>Multicrustacea</taxon>
        <taxon>Hexanauplia</taxon>
        <taxon>Copepoda</taxon>
        <taxon>Siphonostomatoida</taxon>
        <taxon>Caligidae</taxon>
        <taxon>Lepeophtheirus</taxon>
    </lineage>
</organism>
<evidence type="ECO:0000256" key="2">
    <source>
        <dbReference type="ARBA" id="ARBA00022980"/>
    </source>
</evidence>
<evidence type="ECO:0000256" key="5">
    <source>
        <dbReference type="ARBA" id="ARBA00035330"/>
    </source>
</evidence>
<dbReference type="InterPro" id="IPR029004">
    <property type="entry name" value="Ribosomal_eL28/Mak16"/>
</dbReference>
<keyword evidence="8" id="KW-1185">Reference proteome</keyword>
<evidence type="ECO:0000256" key="1">
    <source>
        <dbReference type="ARBA" id="ARBA00007926"/>
    </source>
</evidence>
<protein>
    <recommendedName>
        <fullName evidence="4">Large ribosomal subunit protein eL28</fullName>
    </recommendedName>
    <alternativeName>
        <fullName evidence="5">60S ribosomal protein L28</fullName>
    </alternativeName>
</protein>
<dbReference type="Proteomes" id="UP000675881">
    <property type="component" value="Chromosome 2"/>
</dbReference>
<keyword evidence="2" id="KW-0689">Ribosomal protein</keyword>
<dbReference type="GO" id="GO:0006412">
    <property type="term" value="P:translation"/>
    <property type="evidence" value="ECO:0007669"/>
    <property type="project" value="InterPro"/>
</dbReference>
<dbReference type="FunFam" id="3.30.390.110:FF:000002">
    <property type="entry name" value="60S ribosomal protein L28"/>
    <property type="match status" value="1"/>
</dbReference>
<evidence type="ECO:0000259" key="6">
    <source>
        <dbReference type="Pfam" id="PF01778"/>
    </source>
</evidence>
<name>A0A7R8H5E2_LEPSM</name>
<dbReference type="OrthoDB" id="338850at2759"/>
<proteinExistence type="inferred from homology"/>
<comment type="similarity">
    <text evidence="1">Belongs to the eukaryotic ribosomal protein eL28 family.</text>
</comment>
<feature type="domain" description="Ribosomal eL28/Mak16" evidence="6">
    <location>
        <begin position="18"/>
        <end position="134"/>
    </location>
</feature>
<dbReference type="InterPro" id="IPR002672">
    <property type="entry name" value="Ribosomal_eL28"/>
</dbReference>
<keyword evidence="3" id="KW-0687">Ribonucleoprotein</keyword>
<dbReference type="EMBL" id="HG994581">
    <property type="protein sequence ID" value="CAF2866529.1"/>
    <property type="molecule type" value="Genomic_DNA"/>
</dbReference>
<sequence>MCVSPSLQSVSLIMSNDVIWSVIRGNSAFLLKKRNCPKPFSTEPLNLANKHSKRYSGLANSKAIGIAPAKTNGFVFSMKKTSSKNRPAKSISTTTMVAGPRRSLHKIKKVCFVNRYRKDLAKLAMRRASAIIRSQKPIAARKGAKKAGTSKKAE</sequence>
<accession>A0A7R8H5E2</accession>
<evidence type="ECO:0000313" key="7">
    <source>
        <dbReference type="EMBL" id="CAF2866529.1"/>
    </source>
</evidence>
<dbReference type="Gene3D" id="3.30.390.110">
    <property type="match status" value="1"/>
</dbReference>
<dbReference type="AlphaFoldDB" id="A0A7R8H5E2"/>
<evidence type="ECO:0000313" key="8">
    <source>
        <dbReference type="Proteomes" id="UP000675881"/>
    </source>
</evidence>
<dbReference type="GO" id="GO:1990904">
    <property type="term" value="C:ribonucleoprotein complex"/>
    <property type="evidence" value="ECO:0007669"/>
    <property type="project" value="UniProtKB-KW"/>
</dbReference>
<dbReference type="Pfam" id="PF01778">
    <property type="entry name" value="Ribosomal_L28e"/>
    <property type="match status" value="1"/>
</dbReference>
<reference evidence="7" key="1">
    <citation type="submission" date="2021-02" db="EMBL/GenBank/DDBJ databases">
        <authorList>
            <person name="Bekaert M."/>
        </authorList>
    </citation>
    <scope>NUCLEOTIDE SEQUENCE</scope>
    <source>
        <strain evidence="7">IoA-00</strain>
    </source>
</reference>
<evidence type="ECO:0000256" key="4">
    <source>
        <dbReference type="ARBA" id="ARBA00035223"/>
    </source>
</evidence>
<dbReference type="GO" id="GO:0003735">
    <property type="term" value="F:structural constituent of ribosome"/>
    <property type="evidence" value="ECO:0007669"/>
    <property type="project" value="InterPro"/>
</dbReference>
<gene>
    <name evidence="7" type="ORF">LSAA_6830</name>
</gene>
<evidence type="ECO:0000256" key="3">
    <source>
        <dbReference type="ARBA" id="ARBA00023274"/>
    </source>
</evidence>